<dbReference type="InterPro" id="IPR002020">
    <property type="entry name" value="Citrate_synthase"/>
</dbReference>
<dbReference type="InterPro" id="IPR036969">
    <property type="entry name" value="Citrate_synthase_sf"/>
</dbReference>
<dbReference type="GO" id="GO:0036440">
    <property type="term" value="F:citrate synthase activity"/>
    <property type="evidence" value="ECO:0007669"/>
    <property type="project" value="UniProtKB-EC"/>
</dbReference>
<dbReference type="EMBL" id="CP046401">
    <property type="protein sequence ID" value="QGY42803.1"/>
    <property type="molecule type" value="Genomic_DNA"/>
</dbReference>
<evidence type="ECO:0000256" key="2">
    <source>
        <dbReference type="ARBA" id="ARBA00010566"/>
    </source>
</evidence>
<dbReference type="RefSeq" id="WP_158863302.1">
    <property type="nucleotide sequence ID" value="NZ_CP046401.1"/>
</dbReference>
<dbReference type="Pfam" id="PF00285">
    <property type="entry name" value="Citrate_synt"/>
    <property type="match status" value="1"/>
</dbReference>
<evidence type="ECO:0000313" key="7">
    <source>
        <dbReference type="Proteomes" id="UP000428260"/>
    </source>
</evidence>
<evidence type="ECO:0000256" key="4">
    <source>
        <dbReference type="ARBA" id="ARBA00022679"/>
    </source>
</evidence>
<keyword evidence="6" id="KW-0012">Acyltransferase</keyword>
<dbReference type="AlphaFoldDB" id="A0A6I6JSP1"/>
<dbReference type="PROSITE" id="PS00480">
    <property type="entry name" value="CITRATE_SYNTHASE"/>
    <property type="match status" value="1"/>
</dbReference>
<dbReference type="Gene3D" id="1.10.230.10">
    <property type="entry name" value="Cytochrome P450-Terp, domain 2"/>
    <property type="match status" value="1"/>
</dbReference>
<evidence type="ECO:0000256" key="3">
    <source>
        <dbReference type="ARBA" id="ARBA00012972"/>
    </source>
</evidence>
<name>A0A6I6JSP1_9BACT</name>
<dbReference type="NCBIfam" id="NF007128">
    <property type="entry name" value="PRK09569.1"/>
    <property type="match status" value="1"/>
</dbReference>
<dbReference type="InterPro" id="IPR016142">
    <property type="entry name" value="Citrate_synth-like_lrg_a-sub"/>
</dbReference>
<gene>
    <name evidence="6" type="ORF">GM418_03790</name>
</gene>
<dbReference type="SUPFAM" id="SSF48256">
    <property type="entry name" value="Citrate synthase"/>
    <property type="match status" value="1"/>
</dbReference>
<comment type="pathway">
    <text evidence="1">Carbohydrate metabolism; tricarboxylic acid cycle; isocitrate from oxaloacetate: step 1/2.</text>
</comment>
<sequence length="439" mass="49728">MEYIKYRFYQKASRCSKEFQRLKSEHADVVLGQVTLGQVLTGMKGIPLLVTDTSKLDPEEGIRFKGYSIPELQQKLPKINPEGEPIPEGLFYLMLIGEIPSQEDALNLSKDWATRSHVPQHVFDVIDAMPKTSKPMTQFSAAIVSMATESIFQKAYRAGVGKKFYWDATYEDVMNLIARLPRIAAYIYRRQFHNSDHIEPNPRMDWAGNLAHMMGFDSEDIRRLFRLYMIIHADHEGGNVSAHTAHLVGSALSNPYYAYSAAMNGLAGPLHGFANQDVIFWMFEMLEDLDTDTPTDEQVEAYCKKTLEEGRVIPGYGHAVLRKTDPRFTAQQDFANKYIKDDKMVNLANQLYKVVPPILGSIGKIKNPWPNVDAYSGSLLYHYGIKEYTFYTVLFGVSRALGVLASLVNDRIYGMPIERPTSHPLSWFLEQAQGEKGSC</sequence>
<dbReference type="PANTHER" id="PTHR11739:SF8">
    <property type="entry name" value="CITRATE SYNTHASE, MITOCHONDRIAL"/>
    <property type="match status" value="1"/>
</dbReference>
<dbReference type="GO" id="GO:0006099">
    <property type="term" value="P:tricarboxylic acid cycle"/>
    <property type="evidence" value="ECO:0007669"/>
    <property type="project" value="UniProtKB-UniPathway"/>
</dbReference>
<protein>
    <recommendedName>
        <fullName evidence="3">citrate synthase (unknown stereospecificity)</fullName>
        <ecNumber evidence="3">2.3.3.16</ecNumber>
    </recommendedName>
</protein>
<dbReference type="UniPathway" id="UPA00223"/>
<organism evidence="6 7">
    <name type="scientific">Maribellus comscasis</name>
    <dbReference type="NCBI Taxonomy" id="2681766"/>
    <lineage>
        <taxon>Bacteria</taxon>
        <taxon>Pseudomonadati</taxon>
        <taxon>Bacteroidota</taxon>
        <taxon>Bacteroidia</taxon>
        <taxon>Marinilabiliales</taxon>
        <taxon>Prolixibacteraceae</taxon>
        <taxon>Maribellus</taxon>
    </lineage>
</organism>
<dbReference type="InterPro" id="IPR016143">
    <property type="entry name" value="Citrate_synth-like_sm_a-sub"/>
</dbReference>
<dbReference type="InterPro" id="IPR019810">
    <property type="entry name" value="Citrate_synthase_AS"/>
</dbReference>
<evidence type="ECO:0000256" key="5">
    <source>
        <dbReference type="RuleBase" id="RU003406"/>
    </source>
</evidence>
<proteinExistence type="inferred from homology"/>
<comment type="similarity">
    <text evidence="2 5">Belongs to the citrate synthase family.</text>
</comment>
<reference evidence="6 7" key="1">
    <citation type="submission" date="2019-11" db="EMBL/GenBank/DDBJ databases">
        <authorList>
            <person name="Zheng R.K."/>
            <person name="Sun C.M."/>
        </authorList>
    </citation>
    <scope>NUCLEOTIDE SEQUENCE [LARGE SCALE GENOMIC DNA]</scope>
    <source>
        <strain evidence="6 7">WC007</strain>
    </source>
</reference>
<dbReference type="Gene3D" id="1.10.580.10">
    <property type="entry name" value="Citrate Synthase, domain 1"/>
    <property type="match status" value="1"/>
</dbReference>
<dbReference type="EC" id="2.3.3.16" evidence="3"/>
<accession>A0A6I6JSP1</accession>
<dbReference type="PRINTS" id="PR00143">
    <property type="entry name" value="CITRTSNTHASE"/>
</dbReference>
<keyword evidence="7" id="KW-1185">Reference proteome</keyword>
<evidence type="ECO:0000313" key="6">
    <source>
        <dbReference type="EMBL" id="QGY42803.1"/>
    </source>
</evidence>
<dbReference type="PANTHER" id="PTHR11739">
    <property type="entry name" value="CITRATE SYNTHASE"/>
    <property type="match status" value="1"/>
</dbReference>
<dbReference type="GO" id="GO:0005975">
    <property type="term" value="P:carbohydrate metabolic process"/>
    <property type="evidence" value="ECO:0007669"/>
    <property type="project" value="TreeGrafter"/>
</dbReference>
<dbReference type="KEGG" id="mcos:GM418_03790"/>
<dbReference type="Proteomes" id="UP000428260">
    <property type="component" value="Chromosome"/>
</dbReference>
<evidence type="ECO:0000256" key="1">
    <source>
        <dbReference type="ARBA" id="ARBA00004751"/>
    </source>
</evidence>
<keyword evidence="4 5" id="KW-0808">Transferase</keyword>